<comment type="caution">
    <text evidence="1">The sequence shown here is derived from an EMBL/GenBank/DDBJ whole genome shotgun (WGS) entry which is preliminary data.</text>
</comment>
<dbReference type="Proteomes" id="UP000559860">
    <property type="component" value="Unassembled WGS sequence"/>
</dbReference>
<organism evidence="1 2">
    <name type="scientific">Gluconacetobacter aggeris</name>
    <dbReference type="NCBI Taxonomy" id="1286186"/>
    <lineage>
        <taxon>Bacteria</taxon>
        <taxon>Pseudomonadati</taxon>
        <taxon>Pseudomonadota</taxon>
        <taxon>Alphaproteobacteria</taxon>
        <taxon>Acetobacterales</taxon>
        <taxon>Acetobacteraceae</taxon>
        <taxon>Gluconacetobacter</taxon>
    </lineage>
</organism>
<dbReference type="RefSeq" id="WP_182985334.1">
    <property type="nucleotide sequence ID" value="NZ_JABEQD010000002.1"/>
</dbReference>
<dbReference type="AlphaFoldDB" id="A0A7W4IRI0"/>
<keyword evidence="2" id="KW-1185">Reference proteome</keyword>
<reference evidence="1 2" key="1">
    <citation type="submission" date="2020-04" db="EMBL/GenBank/DDBJ databases">
        <title>Description of novel Gluconacetobacter.</title>
        <authorList>
            <person name="Sombolestani A."/>
        </authorList>
    </citation>
    <scope>NUCLEOTIDE SEQUENCE [LARGE SCALE GENOMIC DNA]</scope>
    <source>
        <strain evidence="1 2">LMG 27801</strain>
    </source>
</reference>
<protein>
    <submittedName>
        <fullName evidence="1">Uncharacterized protein</fullName>
    </submittedName>
</protein>
<sequence length="48" mass="5583">MTPREERIPAGWSRLLLLHEQFVNLAMHALQLFPSAGQAHEMREWVLA</sequence>
<name>A0A7W4IRI0_9PROT</name>
<accession>A0A7W4IRI0</accession>
<dbReference type="EMBL" id="JABEQD010000002">
    <property type="protein sequence ID" value="MBB2167731.1"/>
    <property type="molecule type" value="Genomic_DNA"/>
</dbReference>
<proteinExistence type="predicted"/>
<evidence type="ECO:0000313" key="2">
    <source>
        <dbReference type="Proteomes" id="UP000559860"/>
    </source>
</evidence>
<evidence type="ECO:0000313" key="1">
    <source>
        <dbReference type="EMBL" id="MBB2167731.1"/>
    </source>
</evidence>
<gene>
    <name evidence="1" type="ORF">HLH36_05075</name>
</gene>